<feature type="region of interest" description="Disordered" evidence="1">
    <location>
        <begin position="93"/>
        <end position="142"/>
    </location>
</feature>
<name>A0A4Q4SW17_9PEZI</name>
<comment type="caution">
    <text evidence="2">The sequence shown here is derived from an EMBL/GenBank/DDBJ whole genome shotgun (WGS) entry which is preliminary data.</text>
</comment>
<feature type="compositionally biased region" description="Polar residues" evidence="1">
    <location>
        <begin position="96"/>
        <end position="109"/>
    </location>
</feature>
<reference evidence="2 3" key="1">
    <citation type="submission" date="2018-06" db="EMBL/GenBank/DDBJ databases">
        <title>Complete Genomes of Monosporascus.</title>
        <authorList>
            <person name="Robinson A.J."/>
            <person name="Natvig D.O."/>
        </authorList>
    </citation>
    <scope>NUCLEOTIDE SEQUENCE [LARGE SCALE GENOMIC DNA]</scope>
    <source>
        <strain evidence="2 3">CBS 110550</strain>
    </source>
</reference>
<evidence type="ECO:0000313" key="3">
    <source>
        <dbReference type="Proteomes" id="UP000293360"/>
    </source>
</evidence>
<dbReference type="OrthoDB" id="4704696at2759"/>
<organism evidence="2 3">
    <name type="scientific">Monosporascus ibericus</name>
    <dbReference type="NCBI Taxonomy" id="155417"/>
    <lineage>
        <taxon>Eukaryota</taxon>
        <taxon>Fungi</taxon>
        <taxon>Dikarya</taxon>
        <taxon>Ascomycota</taxon>
        <taxon>Pezizomycotina</taxon>
        <taxon>Sordariomycetes</taxon>
        <taxon>Xylariomycetidae</taxon>
        <taxon>Xylariales</taxon>
        <taxon>Xylariales incertae sedis</taxon>
        <taxon>Monosporascus</taxon>
    </lineage>
</organism>
<evidence type="ECO:0000256" key="1">
    <source>
        <dbReference type="SAM" id="MobiDB-lite"/>
    </source>
</evidence>
<accession>A0A4Q4SW17</accession>
<gene>
    <name evidence="2" type="ORF">DL764_009829</name>
</gene>
<feature type="compositionally biased region" description="Polar residues" evidence="1">
    <location>
        <begin position="121"/>
        <end position="135"/>
    </location>
</feature>
<sequence>MDSETIIGERSALSGLKNHERDVDWSSGNDIVDPFGVDPKVAYGRSGVAVFDTLLGDTVSSSAYDPAVSQERPALPLKAEDWGKFFEEYARDHAQEQSAEGSPQTSQLPAPTGATAGPQLHTPSSSGHSDTQSPFSLGEYFPAPSREPVSESLWIDSQLFAFNHEVGNQRLATPPTSANSEIWPPNPPDEDFLADWHGPVWGYPFMDSPFPVPFPVLDHAVDARAQLASGITQPWVQSADPEGEAQGVLGAGGFPVGDLQLPTWLSGQMPQQRANFFQGYGHMNQLCNVPQKGNTRCYAPQGSFPQNGVAASPQGWQFPGYPPAQGLCLQNGTAVAPQEPQLPGDSVAQGHPVPLDPNSRDSIMRRVYVDPKDGDTLYVLDAPARPVPGQAGVVVRDLLAMEDLRLTKYHQHALPIIVERWLQSRRNQKKLAKARRQNGGKWQVRVAGLSA</sequence>
<proteinExistence type="predicted"/>
<dbReference type="AlphaFoldDB" id="A0A4Q4SW17"/>
<dbReference type="Proteomes" id="UP000293360">
    <property type="component" value="Unassembled WGS sequence"/>
</dbReference>
<keyword evidence="3" id="KW-1185">Reference proteome</keyword>
<protein>
    <submittedName>
        <fullName evidence="2">Uncharacterized protein</fullName>
    </submittedName>
</protein>
<dbReference type="EMBL" id="QJNU01001020">
    <property type="protein sequence ID" value="RYO80943.1"/>
    <property type="molecule type" value="Genomic_DNA"/>
</dbReference>
<evidence type="ECO:0000313" key="2">
    <source>
        <dbReference type="EMBL" id="RYO80943.1"/>
    </source>
</evidence>